<dbReference type="AlphaFoldDB" id="A0A8R7PP92"/>
<dbReference type="Proteomes" id="UP000015106">
    <property type="component" value="Chromosome 3"/>
</dbReference>
<keyword evidence="3" id="KW-1185">Reference proteome</keyword>
<evidence type="ECO:0000313" key="2">
    <source>
        <dbReference type="EnsemblPlants" id="TuG1812G0300000756.01.T01"/>
    </source>
</evidence>
<reference evidence="2" key="3">
    <citation type="submission" date="2022-06" db="UniProtKB">
        <authorList>
            <consortium name="EnsemblPlants"/>
        </authorList>
    </citation>
    <scope>IDENTIFICATION</scope>
</reference>
<evidence type="ECO:0000313" key="3">
    <source>
        <dbReference type="Proteomes" id="UP000015106"/>
    </source>
</evidence>
<proteinExistence type="predicted"/>
<protein>
    <submittedName>
        <fullName evidence="2">Uncharacterized protein</fullName>
    </submittedName>
</protein>
<name>A0A8R7PP92_TRIUA</name>
<reference evidence="3" key="1">
    <citation type="journal article" date="2013" name="Nature">
        <title>Draft genome of the wheat A-genome progenitor Triticum urartu.</title>
        <authorList>
            <person name="Ling H.Q."/>
            <person name="Zhao S."/>
            <person name="Liu D."/>
            <person name="Wang J."/>
            <person name="Sun H."/>
            <person name="Zhang C."/>
            <person name="Fan H."/>
            <person name="Li D."/>
            <person name="Dong L."/>
            <person name="Tao Y."/>
            <person name="Gao C."/>
            <person name="Wu H."/>
            <person name="Li Y."/>
            <person name="Cui Y."/>
            <person name="Guo X."/>
            <person name="Zheng S."/>
            <person name="Wang B."/>
            <person name="Yu K."/>
            <person name="Liang Q."/>
            <person name="Yang W."/>
            <person name="Lou X."/>
            <person name="Chen J."/>
            <person name="Feng M."/>
            <person name="Jian J."/>
            <person name="Zhang X."/>
            <person name="Luo G."/>
            <person name="Jiang Y."/>
            <person name="Liu J."/>
            <person name="Wang Z."/>
            <person name="Sha Y."/>
            <person name="Zhang B."/>
            <person name="Wu H."/>
            <person name="Tang D."/>
            <person name="Shen Q."/>
            <person name="Xue P."/>
            <person name="Zou S."/>
            <person name="Wang X."/>
            <person name="Liu X."/>
            <person name="Wang F."/>
            <person name="Yang Y."/>
            <person name="An X."/>
            <person name="Dong Z."/>
            <person name="Zhang K."/>
            <person name="Zhang X."/>
            <person name="Luo M.C."/>
            <person name="Dvorak J."/>
            <person name="Tong Y."/>
            <person name="Wang J."/>
            <person name="Yang H."/>
            <person name="Li Z."/>
            <person name="Wang D."/>
            <person name="Zhang A."/>
            <person name="Wang J."/>
        </authorList>
    </citation>
    <scope>NUCLEOTIDE SEQUENCE</scope>
    <source>
        <strain evidence="3">cv. G1812</strain>
    </source>
</reference>
<feature type="compositionally biased region" description="Pro residues" evidence="1">
    <location>
        <begin position="19"/>
        <end position="28"/>
    </location>
</feature>
<feature type="region of interest" description="Disordered" evidence="1">
    <location>
        <begin position="1"/>
        <end position="48"/>
    </location>
</feature>
<sequence>GPTYSWPRPTREKIGRARPLPPPPPPQCPADAAAPVDHIPTSDGFRSSLRSCGRPPLFCTSTPSPLPVSGIDRFDSQVLQSTIDLWILPPISSTRARILSAGRRGEALEPTELRGIIQRGRTIGMGNKMDALFRQGSVEVLSSAHDFHDHNAKAIDIGLLRDL</sequence>
<organism evidence="2 3">
    <name type="scientific">Triticum urartu</name>
    <name type="common">Red wild einkorn</name>
    <name type="synonym">Crithodium urartu</name>
    <dbReference type="NCBI Taxonomy" id="4572"/>
    <lineage>
        <taxon>Eukaryota</taxon>
        <taxon>Viridiplantae</taxon>
        <taxon>Streptophyta</taxon>
        <taxon>Embryophyta</taxon>
        <taxon>Tracheophyta</taxon>
        <taxon>Spermatophyta</taxon>
        <taxon>Magnoliopsida</taxon>
        <taxon>Liliopsida</taxon>
        <taxon>Poales</taxon>
        <taxon>Poaceae</taxon>
        <taxon>BOP clade</taxon>
        <taxon>Pooideae</taxon>
        <taxon>Triticodae</taxon>
        <taxon>Triticeae</taxon>
        <taxon>Triticinae</taxon>
        <taxon>Triticum</taxon>
    </lineage>
</organism>
<evidence type="ECO:0000256" key="1">
    <source>
        <dbReference type="SAM" id="MobiDB-lite"/>
    </source>
</evidence>
<accession>A0A8R7PP92</accession>
<dbReference type="Gramene" id="TuG1812G0300000756.01.T01">
    <property type="protein sequence ID" value="TuG1812G0300000756.01.T01"/>
    <property type="gene ID" value="TuG1812G0300000756.01"/>
</dbReference>
<reference evidence="2" key="2">
    <citation type="submission" date="2018-03" db="EMBL/GenBank/DDBJ databases">
        <title>The Triticum urartu genome reveals the dynamic nature of wheat genome evolution.</title>
        <authorList>
            <person name="Ling H."/>
            <person name="Ma B."/>
            <person name="Shi X."/>
            <person name="Liu H."/>
            <person name="Dong L."/>
            <person name="Sun H."/>
            <person name="Cao Y."/>
            <person name="Gao Q."/>
            <person name="Zheng S."/>
            <person name="Li Y."/>
            <person name="Yu Y."/>
            <person name="Du H."/>
            <person name="Qi M."/>
            <person name="Li Y."/>
            <person name="Yu H."/>
            <person name="Cui Y."/>
            <person name="Wang N."/>
            <person name="Chen C."/>
            <person name="Wu H."/>
            <person name="Zhao Y."/>
            <person name="Zhang J."/>
            <person name="Li Y."/>
            <person name="Zhou W."/>
            <person name="Zhang B."/>
            <person name="Hu W."/>
            <person name="Eijk M."/>
            <person name="Tang J."/>
            <person name="Witsenboer H."/>
            <person name="Zhao S."/>
            <person name="Li Z."/>
            <person name="Zhang A."/>
            <person name="Wang D."/>
            <person name="Liang C."/>
        </authorList>
    </citation>
    <scope>NUCLEOTIDE SEQUENCE [LARGE SCALE GENOMIC DNA]</scope>
    <source>
        <strain evidence="2">cv. G1812</strain>
    </source>
</reference>
<dbReference type="EnsemblPlants" id="TuG1812G0300000756.01.T01">
    <property type="protein sequence ID" value="TuG1812G0300000756.01.T01"/>
    <property type="gene ID" value="TuG1812G0300000756.01"/>
</dbReference>